<evidence type="ECO:0000313" key="3">
    <source>
        <dbReference type="Proteomes" id="UP000054321"/>
    </source>
</evidence>
<accession>A0A0C3H022</accession>
<dbReference type="HOGENOM" id="CLU_013725_0_0_1"/>
<name>A0A0C3H022_OIDMZ</name>
<dbReference type="InParanoid" id="A0A0C3H022"/>
<evidence type="ECO:0000259" key="1">
    <source>
        <dbReference type="Pfam" id="PF15456"/>
    </source>
</evidence>
<reference evidence="2 3" key="1">
    <citation type="submission" date="2014-04" db="EMBL/GenBank/DDBJ databases">
        <authorList>
            <consortium name="DOE Joint Genome Institute"/>
            <person name="Kuo A."/>
            <person name="Martino E."/>
            <person name="Perotto S."/>
            <person name="Kohler A."/>
            <person name="Nagy L.G."/>
            <person name="Floudas D."/>
            <person name="Copeland A."/>
            <person name="Barry K.W."/>
            <person name="Cichocki N."/>
            <person name="Veneault-Fourrey C."/>
            <person name="LaButti K."/>
            <person name="Lindquist E.A."/>
            <person name="Lipzen A."/>
            <person name="Lundell T."/>
            <person name="Morin E."/>
            <person name="Murat C."/>
            <person name="Sun H."/>
            <person name="Tunlid A."/>
            <person name="Henrissat B."/>
            <person name="Grigoriev I.V."/>
            <person name="Hibbett D.S."/>
            <person name="Martin F."/>
            <person name="Nordberg H.P."/>
            <person name="Cantor M.N."/>
            <person name="Hua S.X."/>
        </authorList>
    </citation>
    <scope>NUCLEOTIDE SEQUENCE [LARGE SCALE GENOMIC DNA]</scope>
    <source>
        <strain evidence="2 3">Zn</strain>
    </source>
</reference>
<sequence length="522" mass="58565">MEHIANHVFDTSSGLCSDEFAAKDLSPSRLKNKKSNGLILDAPSDEDDFVQSTFQPAEHRTKRVFLPNRKQYMIEIPNTPASGSSSSRQSYGNFDREWYHAGDAIILKNDDRSLMRRPEVYISEISAMATMQAGPVDSTTVPRRSLMHERLEKMQNSSWLQHTASKNMFRGVSGEAFDRSAKMAMHSTDKSHERTSSYSATLKQVKYRQRRQLPPPGALGHLVVSSFSPLPQLLEQESMSDEIPGTCIQSESTRMPILSPALNGSAFKQSRTSSKTPKTLATSIFSTKSRPNQTNSAPSDCTNSYLEPVTELVIPNQRVASETDKSIVGRSQTKKRLLEDPSKCRHSASIIQPVSQDHEASRTLPLSCSPTVASSLMSADEIEALKKQAIGEAKCFGVLSSKDVLKLSQVDHSNYFIRVSLADMQQELHILDERCEYLYKTLRSLSSGRRDLLERIHVYLCSPRLAQFSCESLLKQEEAISELNVSIDDWITKCQRAENRRIRVREKLLEHVAAALMLVPRI</sequence>
<dbReference type="Proteomes" id="UP000054321">
    <property type="component" value="Unassembled WGS sequence"/>
</dbReference>
<dbReference type="Pfam" id="PF15456">
    <property type="entry name" value="Uds1"/>
    <property type="match status" value="1"/>
</dbReference>
<keyword evidence="3" id="KW-1185">Reference proteome</keyword>
<proteinExistence type="predicted"/>
<dbReference type="STRING" id="913774.A0A0C3H022"/>
<organism evidence="2 3">
    <name type="scientific">Oidiodendron maius (strain Zn)</name>
    <dbReference type="NCBI Taxonomy" id="913774"/>
    <lineage>
        <taxon>Eukaryota</taxon>
        <taxon>Fungi</taxon>
        <taxon>Dikarya</taxon>
        <taxon>Ascomycota</taxon>
        <taxon>Pezizomycotina</taxon>
        <taxon>Leotiomycetes</taxon>
        <taxon>Leotiomycetes incertae sedis</taxon>
        <taxon>Myxotrichaceae</taxon>
        <taxon>Oidiodendron</taxon>
    </lineage>
</organism>
<protein>
    <recommendedName>
        <fullName evidence="1">Up-regulated during septation protein 1 domain-containing protein</fullName>
    </recommendedName>
</protein>
<gene>
    <name evidence="2" type="ORF">OIDMADRAFT_58310</name>
</gene>
<reference evidence="3" key="2">
    <citation type="submission" date="2015-01" db="EMBL/GenBank/DDBJ databases">
        <title>Evolutionary Origins and Diversification of the Mycorrhizal Mutualists.</title>
        <authorList>
            <consortium name="DOE Joint Genome Institute"/>
            <consortium name="Mycorrhizal Genomics Consortium"/>
            <person name="Kohler A."/>
            <person name="Kuo A."/>
            <person name="Nagy L.G."/>
            <person name="Floudas D."/>
            <person name="Copeland A."/>
            <person name="Barry K.W."/>
            <person name="Cichocki N."/>
            <person name="Veneault-Fourrey C."/>
            <person name="LaButti K."/>
            <person name="Lindquist E.A."/>
            <person name="Lipzen A."/>
            <person name="Lundell T."/>
            <person name="Morin E."/>
            <person name="Murat C."/>
            <person name="Riley R."/>
            <person name="Ohm R."/>
            <person name="Sun H."/>
            <person name="Tunlid A."/>
            <person name="Henrissat B."/>
            <person name="Grigoriev I.V."/>
            <person name="Hibbett D.S."/>
            <person name="Martin F."/>
        </authorList>
    </citation>
    <scope>NUCLEOTIDE SEQUENCE [LARGE SCALE GENOMIC DNA]</scope>
    <source>
        <strain evidence="3">Zn</strain>
    </source>
</reference>
<dbReference type="InterPro" id="IPR029191">
    <property type="entry name" value="Uds1"/>
</dbReference>
<dbReference type="OrthoDB" id="5429395at2759"/>
<feature type="domain" description="Up-regulated during septation protein 1" evidence="1">
    <location>
        <begin position="422"/>
        <end position="518"/>
    </location>
</feature>
<evidence type="ECO:0000313" key="2">
    <source>
        <dbReference type="EMBL" id="KIM96744.1"/>
    </source>
</evidence>
<dbReference type="AlphaFoldDB" id="A0A0C3H022"/>
<dbReference type="EMBL" id="KN832883">
    <property type="protein sequence ID" value="KIM96744.1"/>
    <property type="molecule type" value="Genomic_DNA"/>
</dbReference>